<dbReference type="Pfam" id="PF01297">
    <property type="entry name" value="ZnuA"/>
    <property type="match status" value="1"/>
</dbReference>
<proteinExistence type="inferred from homology"/>
<accession>A0A381N6Z9</accession>
<dbReference type="AlphaFoldDB" id="A0A381N6Z9"/>
<keyword evidence="3" id="KW-0732">Signal</keyword>
<protein>
    <recommendedName>
        <fullName evidence="5">Zinc ABC transporter substrate-binding protein</fullName>
    </recommendedName>
</protein>
<dbReference type="InterPro" id="IPR006127">
    <property type="entry name" value="ZnuA-like"/>
</dbReference>
<evidence type="ECO:0000256" key="2">
    <source>
        <dbReference type="ARBA" id="ARBA00022448"/>
    </source>
</evidence>
<sequence length="314" mass="35231">MKTGFCFILILPLLWLTEAMAGSDLKVVVSIKPFHSLVSAVMQGVSEPILLLNGNSSPHSFSLRPSDADSLQNATLVFWGGERLEQFLAKPIHSLAASAKLVSLQETPGLRFWPLRSGKNRQKIENEASLDRQRSNENENGWPLGVDPHIWLDPLNAKMITQNIVQILSDLDPENAKIIRSNGEKAVIRLNELDQQLRTEMSDVSARVYMVFHDAFQYFEKRYLLNNIGSVTHRVGHASSVRRLREVRKTIKKNKVRCIFYEPQFSPKLVQTVVAGTSVKKGELDPLGAGLVPGVELYFTLLNNLSRSLRTCLS</sequence>
<evidence type="ECO:0000256" key="3">
    <source>
        <dbReference type="ARBA" id="ARBA00022729"/>
    </source>
</evidence>
<dbReference type="EMBL" id="UINC01000168">
    <property type="protein sequence ID" value="SUZ50406.1"/>
    <property type="molecule type" value="Genomic_DNA"/>
</dbReference>
<dbReference type="GO" id="GO:0046872">
    <property type="term" value="F:metal ion binding"/>
    <property type="evidence" value="ECO:0007669"/>
    <property type="project" value="InterPro"/>
</dbReference>
<dbReference type="GO" id="GO:0030001">
    <property type="term" value="P:metal ion transport"/>
    <property type="evidence" value="ECO:0007669"/>
    <property type="project" value="InterPro"/>
</dbReference>
<gene>
    <name evidence="4" type="ORF">METZ01_LOCUS3260</name>
</gene>
<name>A0A381N6Z9_9ZZZZ</name>
<dbReference type="SUPFAM" id="SSF53807">
    <property type="entry name" value="Helical backbone' metal receptor"/>
    <property type="match status" value="1"/>
</dbReference>
<organism evidence="4">
    <name type="scientific">marine metagenome</name>
    <dbReference type="NCBI Taxonomy" id="408172"/>
    <lineage>
        <taxon>unclassified sequences</taxon>
        <taxon>metagenomes</taxon>
        <taxon>ecological metagenomes</taxon>
    </lineage>
</organism>
<evidence type="ECO:0008006" key="5">
    <source>
        <dbReference type="Google" id="ProtNLM"/>
    </source>
</evidence>
<evidence type="ECO:0000313" key="4">
    <source>
        <dbReference type="EMBL" id="SUZ50406.1"/>
    </source>
</evidence>
<dbReference type="PANTHER" id="PTHR42953:SF3">
    <property type="entry name" value="HIGH-AFFINITY ZINC UPTAKE SYSTEM PROTEIN ZNUA"/>
    <property type="match status" value="1"/>
</dbReference>
<comment type="similarity">
    <text evidence="1">Belongs to the bacterial solute-binding protein 9 family.</text>
</comment>
<evidence type="ECO:0000256" key="1">
    <source>
        <dbReference type="ARBA" id="ARBA00011028"/>
    </source>
</evidence>
<dbReference type="InterPro" id="IPR050492">
    <property type="entry name" value="Bact_metal-bind_prot9"/>
</dbReference>
<reference evidence="4" key="1">
    <citation type="submission" date="2018-05" db="EMBL/GenBank/DDBJ databases">
        <authorList>
            <person name="Lanie J.A."/>
            <person name="Ng W.-L."/>
            <person name="Kazmierczak K.M."/>
            <person name="Andrzejewski T.M."/>
            <person name="Davidsen T.M."/>
            <person name="Wayne K.J."/>
            <person name="Tettelin H."/>
            <person name="Glass J.I."/>
            <person name="Rusch D."/>
            <person name="Podicherti R."/>
            <person name="Tsui H.-C.T."/>
            <person name="Winkler M.E."/>
        </authorList>
    </citation>
    <scope>NUCLEOTIDE SEQUENCE</scope>
</reference>
<dbReference type="PANTHER" id="PTHR42953">
    <property type="entry name" value="HIGH-AFFINITY ZINC UPTAKE SYSTEM PROTEIN ZNUA-RELATED"/>
    <property type="match status" value="1"/>
</dbReference>
<keyword evidence="2" id="KW-0813">Transport</keyword>
<dbReference type="Gene3D" id="3.40.50.1980">
    <property type="entry name" value="Nitrogenase molybdenum iron protein domain"/>
    <property type="match status" value="2"/>
</dbReference>